<comment type="caution">
    <text evidence="1">The sequence shown here is derived from an EMBL/GenBank/DDBJ whole genome shotgun (WGS) entry which is preliminary data.</text>
</comment>
<proteinExistence type="predicted"/>
<name>A0AAV7TPT7_PLEWA</name>
<dbReference type="Proteomes" id="UP001066276">
    <property type="component" value="Chromosome 3_2"/>
</dbReference>
<sequence length="119" mass="13518">MPQYIPSLLAAGFRFRALGRACTRPRSLTVQMQWLEGDFVPHYRSSAPHLMFLLALGCGRYSDEQQGINEKKKYRPSLLDRTELSLVSRMGQATEPRPVRVGALRCTTHTEAGETRPRK</sequence>
<evidence type="ECO:0000313" key="2">
    <source>
        <dbReference type="Proteomes" id="UP001066276"/>
    </source>
</evidence>
<accession>A0AAV7TPT7</accession>
<dbReference type="AlphaFoldDB" id="A0AAV7TPT7"/>
<evidence type="ECO:0000313" key="1">
    <source>
        <dbReference type="EMBL" id="KAJ1178460.1"/>
    </source>
</evidence>
<protein>
    <submittedName>
        <fullName evidence="1">Uncharacterized protein</fullName>
    </submittedName>
</protein>
<gene>
    <name evidence="1" type="ORF">NDU88_003706</name>
</gene>
<reference evidence="1" key="1">
    <citation type="journal article" date="2022" name="bioRxiv">
        <title>Sequencing and chromosome-scale assembly of the giantPleurodeles waltlgenome.</title>
        <authorList>
            <person name="Brown T."/>
            <person name="Elewa A."/>
            <person name="Iarovenko S."/>
            <person name="Subramanian E."/>
            <person name="Araus A.J."/>
            <person name="Petzold A."/>
            <person name="Susuki M."/>
            <person name="Suzuki K.-i.T."/>
            <person name="Hayashi T."/>
            <person name="Toyoda A."/>
            <person name="Oliveira C."/>
            <person name="Osipova E."/>
            <person name="Leigh N.D."/>
            <person name="Simon A."/>
            <person name="Yun M.H."/>
        </authorList>
    </citation>
    <scope>NUCLEOTIDE SEQUENCE</scope>
    <source>
        <strain evidence="1">20211129_DDA</strain>
        <tissue evidence="1">Liver</tissue>
    </source>
</reference>
<keyword evidence="2" id="KW-1185">Reference proteome</keyword>
<organism evidence="1 2">
    <name type="scientific">Pleurodeles waltl</name>
    <name type="common">Iberian ribbed newt</name>
    <dbReference type="NCBI Taxonomy" id="8319"/>
    <lineage>
        <taxon>Eukaryota</taxon>
        <taxon>Metazoa</taxon>
        <taxon>Chordata</taxon>
        <taxon>Craniata</taxon>
        <taxon>Vertebrata</taxon>
        <taxon>Euteleostomi</taxon>
        <taxon>Amphibia</taxon>
        <taxon>Batrachia</taxon>
        <taxon>Caudata</taxon>
        <taxon>Salamandroidea</taxon>
        <taxon>Salamandridae</taxon>
        <taxon>Pleurodelinae</taxon>
        <taxon>Pleurodeles</taxon>
    </lineage>
</organism>
<dbReference type="EMBL" id="JANPWB010000006">
    <property type="protein sequence ID" value="KAJ1178460.1"/>
    <property type="molecule type" value="Genomic_DNA"/>
</dbReference>